<evidence type="ECO:0000259" key="6">
    <source>
        <dbReference type="PROSITE" id="PS50115"/>
    </source>
</evidence>
<evidence type="ECO:0000313" key="8">
    <source>
        <dbReference type="Proteomes" id="UP000179807"/>
    </source>
</evidence>
<accession>A0A1J4JL29</accession>
<dbReference type="GO" id="GO:0000139">
    <property type="term" value="C:Golgi membrane"/>
    <property type="evidence" value="ECO:0007669"/>
    <property type="project" value="GOC"/>
</dbReference>
<dbReference type="InterPro" id="IPR001164">
    <property type="entry name" value="ArfGAP_dom"/>
</dbReference>
<dbReference type="PANTHER" id="PTHR45686">
    <property type="entry name" value="ADP-RIBOSYLATION FACTOR GTPASE ACTIVATING PROTEIN 3, ISOFORM H-RELATED"/>
    <property type="match status" value="1"/>
</dbReference>
<dbReference type="PANTHER" id="PTHR45686:SF4">
    <property type="entry name" value="ADP-RIBOSYLATION FACTOR GTPASE ACTIVATING PROTEIN 3, ISOFORM H"/>
    <property type="match status" value="1"/>
</dbReference>
<dbReference type="GO" id="GO:0008270">
    <property type="term" value="F:zinc ion binding"/>
    <property type="evidence" value="ECO:0007669"/>
    <property type="project" value="UniProtKB-KW"/>
</dbReference>
<dbReference type="SMART" id="SM00105">
    <property type="entry name" value="ArfGap"/>
    <property type="match status" value="1"/>
</dbReference>
<dbReference type="EMBL" id="MLAK01000986">
    <property type="protein sequence ID" value="OHS99798.1"/>
    <property type="molecule type" value="Genomic_DNA"/>
</dbReference>
<dbReference type="OrthoDB" id="983479at2759"/>
<evidence type="ECO:0000256" key="5">
    <source>
        <dbReference type="PROSITE-ProRule" id="PRU00288"/>
    </source>
</evidence>
<dbReference type="Gene3D" id="1.10.220.150">
    <property type="entry name" value="Arf GTPase activating protein"/>
    <property type="match status" value="1"/>
</dbReference>
<keyword evidence="8" id="KW-1185">Reference proteome</keyword>
<dbReference type="GeneID" id="94843911"/>
<dbReference type="InterPro" id="IPR038508">
    <property type="entry name" value="ArfGAP_dom_sf"/>
</dbReference>
<dbReference type="GO" id="GO:0005096">
    <property type="term" value="F:GTPase activator activity"/>
    <property type="evidence" value="ECO:0007669"/>
    <property type="project" value="UniProtKB-KW"/>
</dbReference>
<keyword evidence="2" id="KW-0479">Metal-binding</keyword>
<evidence type="ECO:0000256" key="3">
    <source>
        <dbReference type="ARBA" id="ARBA00022771"/>
    </source>
</evidence>
<dbReference type="VEuPathDB" id="TrichDB:TRFO_33660"/>
<dbReference type="Pfam" id="PF01412">
    <property type="entry name" value="ArfGap"/>
    <property type="match status" value="1"/>
</dbReference>
<keyword evidence="1" id="KW-0343">GTPase activation</keyword>
<evidence type="ECO:0000256" key="2">
    <source>
        <dbReference type="ARBA" id="ARBA00022723"/>
    </source>
</evidence>
<gene>
    <name evidence="7" type="ORF">TRFO_33660</name>
</gene>
<sequence length="177" mass="20304">MESDFPQELETILNLPGNNKCFDCGKSNPKWAGINYGILLCLECCGKHRALGTHISFIRSLELDKWKKNHVDLMIHGGNEKATEFFTSHDICNLPINDKYNHPYASLYSSNLFEEVGIEVPPYIKENSKKDPTITKCYQKTEETQNNQNQNNKDENNDEDNLLFGCLKTVFSYIFGK</sequence>
<dbReference type="SUPFAM" id="SSF57863">
    <property type="entry name" value="ArfGap/RecO-like zinc finger"/>
    <property type="match status" value="1"/>
</dbReference>
<dbReference type="PRINTS" id="PR00405">
    <property type="entry name" value="REVINTRACTNG"/>
</dbReference>
<dbReference type="RefSeq" id="XP_068352935.1">
    <property type="nucleotide sequence ID" value="XM_068509207.1"/>
</dbReference>
<proteinExistence type="predicted"/>
<evidence type="ECO:0000256" key="4">
    <source>
        <dbReference type="ARBA" id="ARBA00022833"/>
    </source>
</evidence>
<dbReference type="PROSITE" id="PS50115">
    <property type="entry name" value="ARFGAP"/>
    <property type="match status" value="1"/>
</dbReference>
<dbReference type="Proteomes" id="UP000179807">
    <property type="component" value="Unassembled WGS sequence"/>
</dbReference>
<name>A0A1J4JL29_9EUKA</name>
<dbReference type="GO" id="GO:0048205">
    <property type="term" value="P:COPI coating of Golgi vesicle"/>
    <property type="evidence" value="ECO:0007669"/>
    <property type="project" value="TreeGrafter"/>
</dbReference>
<reference evidence="7" key="1">
    <citation type="submission" date="2016-10" db="EMBL/GenBank/DDBJ databases">
        <authorList>
            <person name="Benchimol M."/>
            <person name="Almeida L.G."/>
            <person name="Vasconcelos A.T."/>
            <person name="Perreira-Neves A."/>
            <person name="Rosa I.A."/>
            <person name="Tasca T."/>
            <person name="Bogo M.R."/>
            <person name="de Souza W."/>
        </authorList>
    </citation>
    <scope>NUCLEOTIDE SEQUENCE [LARGE SCALE GENOMIC DNA]</scope>
    <source>
        <strain evidence="7">K</strain>
    </source>
</reference>
<dbReference type="InterPro" id="IPR037278">
    <property type="entry name" value="ARFGAP/RecO"/>
</dbReference>
<dbReference type="AlphaFoldDB" id="A0A1J4JL29"/>
<comment type="caution">
    <text evidence="7">The sequence shown here is derived from an EMBL/GenBank/DDBJ whole genome shotgun (WGS) entry which is preliminary data.</text>
</comment>
<keyword evidence="3 5" id="KW-0863">Zinc-finger</keyword>
<feature type="domain" description="Arf-GAP" evidence="6">
    <location>
        <begin position="6"/>
        <end position="89"/>
    </location>
</feature>
<evidence type="ECO:0000256" key="1">
    <source>
        <dbReference type="ARBA" id="ARBA00022468"/>
    </source>
</evidence>
<organism evidence="7 8">
    <name type="scientific">Tritrichomonas foetus</name>
    <dbReference type="NCBI Taxonomy" id="1144522"/>
    <lineage>
        <taxon>Eukaryota</taxon>
        <taxon>Metamonada</taxon>
        <taxon>Parabasalia</taxon>
        <taxon>Tritrichomonadida</taxon>
        <taxon>Tritrichomonadidae</taxon>
        <taxon>Tritrichomonas</taxon>
    </lineage>
</organism>
<keyword evidence="4" id="KW-0862">Zinc</keyword>
<protein>
    <submittedName>
        <fullName evidence="7">ARF GAP-like zinc finger-containing protein</fullName>
    </submittedName>
</protein>
<evidence type="ECO:0000313" key="7">
    <source>
        <dbReference type="EMBL" id="OHS99798.1"/>
    </source>
</evidence>